<keyword evidence="3" id="KW-1185">Reference proteome</keyword>
<dbReference type="Gramene" id="OE9A054868T1">
    <property type="protein sequence ID" value="OE9A054868C1"/>
    <property type="gene ID" value="OE9A054868"/>
</dbReference>
<protein>
    <submittedName>
        <fullName evidence="2">Uncharacterized protein</fullName>
    </submittedName>
</protein>
<feature type="non-terminal residue" evidence="2">
    <location>
        <position position="185"/>
    </location>
</feature>
<proteinExistence type="predicted"/>
<feature type="non-terminal residue" evidence="2">
    <location>
        <position position="1"/>
    </location>
</feature>
<evidence type="ECO:0000313" key="3">
    <source>
        <dbReference type="Proteomes" id="UP000594638"/>
    </source>
</evidence>
<accession>A0A8S0TGV7</accession>
<organism evidence="2 3">
    <name type="scientific">Olea europaea subsp. europaea</name>
    <dbReference type="NCBI Taxonomy" id="158383"/>
    <lineage>
        <taxon>Eukaryota</taxon>
        <taxon>Viridiplantae</taxon>
        <taxon>Streptophyta</taxon>
        <taxon>Embryophyta</taxon>
        <taxon>Tracheophyta</taxon>
        <taxon>Spermatophyta</taxon>
        <taxon>Magnoliopsida</taxon>
        <taxon>eudicotyledons</taxon>
        <taxon>Gunneridae</taxon>
        <taxon>Pentapetalae</taxon>
        <taxon>asterids</taxon>
        <taxon>lamiids</taxon>
        <taxon>Lamiales</taxon>
        <taxon>Oleaceae</taxon>
        <taxon>Oleeae</taxon>
        <taxon>Olea</taxon>
    </lineage>
</organism>
<feature type="compositionally biased region" description="Basic and acidic residues" evidence="1">
    <location>
        <begin position="43"/>
        <end position="53"/>
    </location>
</feature>
<feature type="region of interest" description="Disordered" evidence="1">
    <location>
        <begin position="1"/>
        <end position="27"/>
    </location>
</feature>
<dbReference type="OrthoDB" id="25654at2759"/>
<gene>
    <name evidence="2" type="ORF">OLEA9_A054868</name>
</gene>
<dbReference type="AlphaFoldDB" id="A0A8S0TGV7"/>
<sequence length="185" mass="20666">GNSPEREVYRDPNIVRADDQIEDESSVVVKSATASKMLSIFRQMEEEASKESLPDGPKPLKSFTPPPDYKGHTGDTESEQEESEEEEEEEEQSEEGDAGDIVRGSYKVEDEFLKQAANAARAKALAAKFEHWEPEKQSGNNAITMLDSEQASLDSTKSLRARFESLNNSEAGEKEKPRPKVNRFV</sequence>
<feature type="compositionally biased region" description="Basic and acidic residues" evidence="1">
    <location>
        <begin position="1"/>
        <end position="10"/>
    </location>
</feature>
<comment type="caution">
    <text evidence="2">The sequence shown here is derived from an EMBL/GenBank/DDBJ whole genome shotgun (WGS) entry which is preliminary data.</text>
</comment>
<dbReference type="Proteomes" id="UP000594638">
    <property type="component" value="Unassembled WGS sequence"/>
</dbReference>
<reference evidence="2 3" key="1">
    <citation type="submission" date="2019-12" db="EMBL/GenBank/DDBJ databases">
        <authorList>
            <person name="Alioto T."/>
            <person name="Alioto T."/>
            <person name="Gomez Garrido J."/>
        </authorList>
    </citation>
    <scope>NUCLEOTIDE SEQUENCE [LARGE SCALE GENOMIC DNA]</scope>
</reference>
<dbReference type="EMBL" id="CACTIH010006343">
    <property type="protein sequence ID" value="CAA3004639.1"/>
    <property type="molecule type" value="Genomic_DNA"/>
</dbReference>
<evidence type="ECO:0000256" key="1">
    <source>
        <dbReference type="SAM" id="MobiDB-lite"/>
    </source>
</evidence>
<evidence type="ECO:0000313" key="2">
    <source>
        <dbReference type="EMBL" id="CAA3004639.1"/>
    </source>
</evidence>
<feature type="compositionally biased region" description="Acidic residues" evidence="1">
    <location>
        <begin position="76"/>
        <end position="98"/>
    </location>
</feature>
<feature type="region of interest" description="Disordered" evidence="1">
    <location>
        <begin position="43"/>
        <end position="105"/>
    </location>
</feature>
<name>A0A8S0TGV7_OLEEU</name>
<feature type="region of interest" description="Disordered" evidence="1">
    <location>
        <begin position="165"/>
        <end position="185"/>
    </location>
</feature>